<keyword evidence="3" id="KW-1133">Transmembrane helix</keyword>
<evidence type="ECO:0000313" key="7">
    <source>
        <dbReference type="Xenbase" id="XB-GENE-29088463"/>
    </source>
</evidence>
<organism evidence="5 6">
    <name type="scientific">Xenopus tropicalis</name>
    <name type="common">Western clawed frog</name>
    <name type="synonym">Silurana tropicalis</name>
    <dbReference type="NCBI Taxonomy" id="8364"/>
    <lineage>
        <taxon>Eukaryota</taxon>
        <taxon>Metazoa</taxon>
        <taxon>Chordata</taxon>
        <taxon>Craniata</taxon>
        <taxon>Vertebrata</taxon>
        <taxon>Euteleostomi</taxon>
        <taxon>Amphibia</taxon>
        <taxon>Batrachia</taxon>
        <taxon>Anura</taxon>
        <taxon>Pipoidea</taxon>
        <taxon>Pipidae</taxon>
        <taxon>Xenopodinae</taxon>
        <taxon>Xenopus</taxon>
        <taxon>Silurana</taxon>
    </lineage>
</organism>
<keyword evidence="1" id="KW-0732">Signal</keyword>
<dbReference type="Gene3D" id="2.60.40.10">
    <property type="entry name" value="Immunoglobulins"/>
    <property type="match status" value="1"/>
</dbReference>
<dbReference type="InterPro" id="IPR007110">
    <property type="entry name" value="Ig-like_dom"/>
</dbReference>
<dbReference type="GeneID" id="105945139"/>
<keyword evidence="5" id="KW-1185">Reference proteome</keyword>
<dbReference type="SUPFAM" id="SSF48726">
    <property type="entry name" value="Immunoglobulin"/>
    <property type="match status" value="1"/>
</dbReference>
<keyword evidence="2" id="KW-0325">Glycoprotein</keyword>
<evidence type="ECO:0000256" key="3">
    <source>
        <dbReference type="SAM" id="Phobius"/>
    </source>
</evidence>
<dbReference type="OrthoDB" id="9427418at2759"/>
<protein>
    <submittedName>
        <fullName evidence="6">Uncharacterized protein LOC105945139</fullName>
    </submittedName>
</protein>
<dbReference type="Xenbase" id="XB-GENE-29088463">
    <property type="gene designation" value="LOC105945139"/>
</dbReference>
<name>A0A8J0R822_XENTR</name>
<reference evidence="6" key="1">
    <citation type="submission" date="2025-08" db="UniProtKB">
        <authorList>
            <consortium name="RefSeq"/>
        </authorList>
    </citation>
    <scope>IDENTIFICATION</scope>
    <source>
        <strain evidence="6">Nigerian</strain>
        <tissue evidence="6">Liver and blood</tissue>
    </source>
</reference>
<dbReference type="AGR" id="Xenbase:XB-GENE-29088463"/>
<dbReference type="InterPro" id="IPR013783">
    <property type="entry name" value="Ig-like_fold"/>
</dbReference>
<evidence type="ECO:0000313" key="5">
    <source>
        <dbReference type="Proteomes" id="UP000008143"/>
    </source>
</evidence>
<dbReference type="PANTHER" id="PTHR44427:SF5">
    <property type="entry name" value="V-SET AND IMMUNOGLOBULIN DOMAIN-CONTAINING PROTEIN 10-LIKE"/>
    <property type="match status" value="1"/>
</dbReference>
<gene>
    <name evidence="6 7" type="primary">LOC105945139</name>
</gene>
<accession>A0A8J0R822</accession>
<dbReference type="RefSeq" id="XP_004919289.2">
    <property type="nucleotide sequence ID" value="XM_004919232.4"/>
</dbReference>
<dbReference type="InterPro" id="IPR036179">
    <property type="entry name" value="Ig-like_dom_sf"/>
</dbReference>
<sequence length="347" mass="38314">MQAAELGAVSQLLAQTLYIWEKNLMHKILWTGPGSVLLYYCHQVATQESVCDWPHRGHLFCILRSWDPYLSELQHSEPPTEGIPLPMAGSYLTVALFVSLLPRAGTVIHRVAVSSDLRLCGFTCNKDGIYTLVGRVDILDYVCRDKSVHFNTLYESRLQMNVSAGCCIITNAQKSDTGKYLLQFQEFLKRKHLVQTTECFVIDPVSVTNISVRHNGENVSDSGETVSLSVSYSGEEATVVWAWNGGALPERHQLSDSNKTLTVPSTDTGTFTALVSNPVSHSSAQYNLTLPSKEAESQSYTGMIFGIISVLVVCVACGVVYWAFKRRPQIDRYSPPPENGLNTEGGV</sequence>
<proteinExistence type="predicted"/>
<dbReference type="PANTHER" id="PTHR44427">
    <property type="entry name" value="CARCINOEMBRYONIC ANTIGEN-RELATED CELL ADHESION MOLECULE 19"/>
    <property type="match status" value="1"/>
</dbReference>
<dbReference type="PROSITE" id="PS50835">
    <property type="entry name" value="IG_LIKE"/>
    <property type="match status" value="1"/>
</dbReference>
<evidence type="ECO:0000256" key="2">
    <source>
        <dbReference type="ARBA" id="ARBA00023180"/>
    </source>
</evidence>
<feature type="transmembrane region" description="Helical" evidence="3">
    <location>
        <begin position="300"/>
        <end position="324"/>
    </location>
</feature>
<dbReference type="AlphaFoldDB" id="A0A8J0R822"/>
<dbReference type="KEGG" id="xtr:105945139"/>
<evidence type="ECO:0000256" key="1">
    <source>
        <dbReference type="ARBA" id="ARBA00022729"/>
    </source>
</evidence>
<dbReference type="InterPro" id="IPR050831">
    <property type="entry name" value="CEA_cell_adhesion"/>
</dbReference>
<keyword evidence="3" id="KW-0472">Membrane</keyword>
<evidence type="ECO:0000313" key="6">
    <source>
        <dbReference type="RefSeq" id="XP_004919289.2"/>
    </source>
</evidence>
<dbReference type="Proteomes" id="UP000008143">
    <property type="component" value="Chromosome 8"/>
</dbReference>
<keyword evidence="3" id="KW-0812">Transmembrane</keyword>
<feature type="domain" description="Ig-like" evidence="4">
    <location>
        <begin position="204"/>
        <end position="289"/>
    </location>
</feature>
<evidence type="ECO:0000259" key="4">
    <source>
        <dbReference type="PROSITE" id="PS50835"/>
    </source>
</evidence>